<proteinExistence type="predicted"/>
<dbReference type="InterPro" id="IPR009449">
    <property type="entry name" value="Sec2_N"/>
</dbReference>
<feature type="compositionally biased region" description="Basic and acidic residues" evidence="3">
    <location>
        <begin position="307"/>
        <end position="317"/>
    </location>
</feature>
<feature type="region of interest" description="Disordered" evidence="3">
    <location>
        <begin position="50"/>
        <end position="87"/>
    </location>
</feature>
<dbReference type="AlphaFoldDB" id="A0A9W8AM88"/>
<dbReference type="OrthoDB" id="5560525at2759"/>
<feature type="region of interest" description="Disordered" evidence="3">
    <location>
        <begin position="275"/>
        <end position="362"/>
    </location>
</feature>
<dbReference type="InterPro" id="IPR040351">
    <property type="entry name" value="RAB3IL/RAB3IP/Sec2"/>
</dbReference>
<dbReference type="GO" id="GO:0051286">
    <property type="term" value="C:cell tip"/>
    <property type="evidence" value="ECO:0007669"/>
    <property type="project" value="TreeGrafter"/>
</dbReference>
<feature type="region of interest" description="Disordered" evidence="3">
    <location>
        <begin position="704"/>
        <end position="725"/>
    </location>
</feature>
<evidence type="ECO:0000313" key="6">
    <source>
        <dbReference type="Proteomes" id="UP001150925"/>
    </source>
</evidence>
<feature type="compositionally biased region" description="Low complexity" evidence="3">
    <location>
        <begin position="610"/>
        <end position="625"/>
    </location>
</feature>
<name>A0A9W8AM88_9FUNG</name>
<feature type="compositionally biased region" description="Polar residues" evidence="3">
    <location>
        <begin position="292"/>
        <end position="303"/>
    </location>
</feature>
<feature type="coiled-coil region" evidence="2">
    <location>
        <begin position="130"/>
        <end position="270"/>
    </location>
</feature>
<dbReference type="EMBL" id="JANBPY010001535">
    <property type="protein sequence ID" value="KAJ1959651.1"/>
    <property type="molecule type" value="Genomic_DNA"/>
</dbReference>
<evidence type="ECO:0000259" key="4">
    <source>
        <dbReference type="Pfam" id="PF06428"/>
    </source>
</evidence>
<dbReference type="GO" id="GO:0005085">
    <property type="term" value="F:guanyl-nucleotide exchange factor activity"/>
    <property type="evidence" value="ECO:0007669"/>
    <property type="project" value="InterPro"/>
</dbReference>
<dbReference type="CDD" id="cd21044">
    <property type="entry name" value="Rab11BD_RAB3IP_like"/>
    <property type="match status" value="1"/>
</dbReference>
<keyword evidence="6" id="KW-1185">Reference proteome</keyword>
<evidence type="ECO:0000256" key="2">
    <source>
        <dbReference type="SAM" id="Coils"/>
    </source>
</evidence>
<dbReference type="SUPFAM" id="SSF144284">
    <property type="entry name" value="Sec2 N-terminal region"/>
    <property type="match status" value="1"/>
</dbReference>
<evidence type="ECO:0000256" key="1">
    <source>
        <dbReference type="ARBA" id="ARBA00023054"/>
    </source>
</evidence>
<protein>
    <recommendedName>
        <fullName evidence="4">GDP/GTP exchange factor Sec2 N-terminal domain-containing protein</fullName>
    </recommendedName>
</protein>
<feature type="region of interest" description="Disordered" evidence="3">
    <location>
        <begin position="1"/>
        <end position="29"/>
    </location>
</feature>
<dbReference type="PANTHER" id="PTHR14430">
    <property type="entry name" value="RABIN3-RELATED"/>
    <property type="match status" value="1"/>
</dbReference>
<feature type="region of interest" description="Disordered" evidence="3">
    <location>
        <begin position="578"/>
        <end position="638"/>
    </location>
</feature>
<evidence type="ECO:0000313" key="5">
    <source>
        <dbReference type="EMBL" id="KAJ1959651.1"/>
    </source>
</evidence>
<keyword evidence="1 2" id="KW-0175">Coiled coil</keyword>
<dbReference type="GO" id="GO:0006887">
    <property type="term" value="P:exocytosis"/>
    <property type="evidence" value="ECO:0007669"/>
    <property type="project" value="TreeGrafter"/>
</dbReference>
<gene>
    <name evidence="5" type="ORF">IWQ62_004529</name>
</gene>
<sequence length="739" mass="81490">MSTLAFSGAKGLRTTPMSTRTNTFTDKPGALNSQVADIYAHLRHLTEIVAEKRLPPLPPTNKTATATSSESSSTSATSTSEDDTPNVVVVRASTAKESSIKGQTPCHCQQVISVATPGHCGECGEPLQAMLALRTELVTLQDEVETKENVVLDLTRQNRIQKSDLDQLAQRVHHLENELDQSRQEVASLRLDVRMLNDKYVDEIEKVAEIQHSKQLVEDELEDLSRQLFEKANGMVECEARQRYEMEQQLESTRVELAKVQQALADERKRNQIIHTENQRLLGLVPRAPTPMNDTSEPTPSDVTNEDVSKGVAESDHNASTSPTNQREHTVADNTVSPFDSTSADSSPRYSASSERPPSPKLDIMTDEQQFLEFQDFVFHCPSAKLFKIHSFNFMRNCAAEDVEPCLRFGPTPRMSSKNLLDAILFDTIIVEPIASDDRPTVAVAPPPESTMAAATRFLSSKQALLWERFSGSVTANPHGCQACGRQGECSYRFKMGYYEEDEDWCYIDQFCRDRLTAVGEFYLFIRNIYHGFYSSRTMQDLYMESQRLRLRMLYARMGTFSLFQTHPKFLVERLNAPSMSSRRQDSHPGSASPAAMALPTPPVSTSHISESNRSTSPTSSAASSLMVTTTTPALSPGHPEMSRVLSAVSSTVGQLSPSPERLRTLSSNAAVAQTKSGLWAEAEKLRARSLSLPKLGSFLKGTLSTEESGKVADSPPQLPCTTTVSSPQIVIAPVSGTT</sequence>
<organism evidence="5 6">
    <name type="scientific">Dispira parvispora</name>
    <dbReference type="NCBI Taxonomy" id="1520584"/>
    <lineage>
        <taxon>Eukaryota</taxon>
        <taxon>Fungi</taxon>
        <taxon>Fungi incertae sedis</taxon>
        <taxon>Zoopagomycota</taxon>
        <taxon>Kickxellomycotina</taxon>
        <taxon>Dimargaritomycetes</taxon>
        <taxon>Dimargaritales</taxon>
        <taxon>Dimargaritaceae</taxon>
        <taxon>Dispira</taxon>
    </lineage>
</organism>
<dbReference type="Pfam" id="PF06428">
    <property type="entry name" value="Sec2p"/>
    <property type="match status" value="1"/>
</dbReference>
<comment type="caution">
    <text evidence="5">The sequence shown here is derived from an EMBL/GenBank/DDBJ whole genome shotgun (WGS) entry which is preliminary data.</text>
</comment>
<accession>A0A9W8AM88</accession>
<dbReference type="Gene3D" id="6.10.140.910">
    <property type="match status" value="1"/>
</dbReference>
<dbReference type="Proteomes" id="UP001150925">
    <property type="component" value="Unassembled WGS sequence"/>
</dbReference>
<feature type="compositionally biased region" description="Low complexity" evidence="3">
    <location>
        <begin position="340"/>
        <end position="356"/>
    </location>
</feature>
<dbReference type="GO" id="GO:0070319">
    <property type="term" value="C:Golgi to plasma membrane transport vesicle"/>
    <property type="evidence" value="ECO:0007669"/>
    <property type="project" value="TreeGrafter"/>
</dbReference>
<feature type="domain" description="GDP/GTP exchange factor Sec2 N-terminal" evidence="4">
    <location>
        <begin position="153"/>
        <end position="267"/>
    </location>
</feature>
<evidence type="ECO:0000256" key="3">
    <source>
        <dbReference type="SAM" id="MobiDB-lite"/>
    </source>
</evidence>
<feature type="compositionally biased region" description="Low complexity" evidence="3">
    <location>
        <begin position="63"/>
        <end position="79"/>
    </location>
</feature>
<dbReference type="Pfam" id="PF25555">
    <property type="entry name" value="RAB3A-like_C"/>
    <property type="match status" value="1"/>
</dbReference>
<feature type="compositionally biased region" description="Polar residues" evidence="3">
    <location>
        <begin position="15"/>
        <end position="29"/>
    </location>
</feature>
<dbReference type="PANTHER" id="PTHR14430:SF0">
    <property type="entry name" value="SEC2P DOMAIN-CONTAINING PROTEIN"/>
    <property type="match status" value="1"/>
</dbReference>
<reference evidence="5" key="1">
    <citation type="submission" date="2022-07" db="EMBL/GenBank/DDBJ databases">
        <title>Phylogenomic reconstructions and comparative analyses of Kickxellomycotina fungi.</title>
        <authorList>
            <person name="Reynolds N.K."/>
            <person name="Stajich J.E."/>
            <person name="Barry K."/>
            <person name="Grigoriev I.V."/>
            <person name="Crous P."/>
            <person name="Smith M.E."/>
        </authorList>
    </citation>
    <scope>NUCLEOTIDE SEQUENCE</scope>
    <source>
        <strain evidence="5">RSA 1196</strain>
    </source>
</reference>